<accession>T1IPP5</accession>
<feature type="transmembrane region" description="Helical" evidence="1">
    <location>
        <begin position="76"/>
        <end position="107"/>
    </location>
</feature>
<sequence>MLIFIGSMWVLKIYPPNFDQHYAANYCDEILYKFCLFYILVTFSMSYSLFTFEALTITKNILIVLKVMRRNNRAVLYILAGIILIVVALCAIASVFGIFIAMVVIGYTYRDKCPAQPSIPPFLITFGCCGLLRNIIFCTKFEKQTYNHCINSFMRLCLCIGTVSVMKIYPPDYINEYANDYCDSTLYKFSLIYIVFSLVVAYIEEFFNLGFKFYSLSINILLALRLIVYVLVFVFGLIFRSRNDFPVQPYLPIFVIFFGCVGIKYLYQYWSTGNNVTHIKLFDTFLYVWFMLGVMWLFAIHPTNFEEDEDEDYYTEALYLFTVTYIITSMALSVHDKYAQILFQLNKEILKSVMSLESIITHLLDIFWEQKYFWAMATFTRHQQTGELVIACLILLGLTITTAILLVLIFGIYVIMVYVGLEYRNECPAEPYIPMFLYVWGSFGIIRNLLICINEDSEVYCAAVKVIEMFLCVWFLFGTIWIIKSYPPNYQDVDSPEFCDQQVYIMGVALNMAAVIAELMKGLLLGVGLTLTIIILFMLIFGFYILMLYIGIAYVDECPAQPQIPMFFIVWGILGIIRNILLYGVRQDNENLISFTKLIKFVLRMWILLGIALVIQIYPPDYRNHKSPYYCDEFIYFMSSMLFIFPILTNYMQHKLFSIY</sequence>
<dbReference type="PANTHER" id="PTHR33444:SF7">
    <property type="entry name" value="TRANSMEMBRANE PROTEIN 272"/>
    <property type="match status" value="1"/>
</dbReference>
<reference evidence="2" key="2">
    <citation type="submission" date="2015-02" db="UniProtKB">
        <authorList>
            <consortium name="EnsemblMetazoa"/>
        </authorList>
    </citation>
    <scope>IDENTIFICATION</scope>
</reference>
<name>T1IPP5_STRMM</name>
<proteinExistence type="predicted"/>
<feature type="transmembrane region" description="Helical" evidence="1">
    <location>
        <begin position="388"/>
        <end position="419"/>
    </location>
</feature>
<feature type="transmembrane region" description="Helical" evidence="1">
    <location>
        <begin position="431"/>
        <end position="450"/>
    </location>
</feature>
<dbReference type="EMBL" id="AFFK01018103">
    <property type="status" value="NOT_ANNOTATED_CDS"/>
    <property type="molecule type" value="Genomic_DNA"/>
</dbReference>
<keyword evidence="1" id="KW-0812">Transmembrane</keyword>
<dbReference type="Proteomes" id="UP000014500">
    <property type="component" value="Unassembled WGS sequence"/>
</dbReference>
<evidence type="ECO:0000313" key="2">
    <source>
        <dbReference type="EnsemblMetazoa" id="SMAR002998-PA"/>
    </source>
</evidence>
<dbReference type="EnsemblMetazoa" id="SMAR002998-RA">
    <property type="protein sequence ID" value="SMAR002998-PA"/>
    <property type="gene ID" value="SMAR002998"/>
</dbReference>
<dbReference type="InterPro" id="IPR040350">
    <property type="entry name" value="TMEM272"/>
</dbReference>
<keyword evidence="3" id="KW-1185">Reference proteome</keyword>
<dbReference type="HOGENOM" id="CLU_415819_0_0_1"/>
<feature type="transmembrane region" description="Helical" evidence="1">
    <location>
        <begin position="634"/>
        <end position="652"/>
    </location>
</feature>
<feature type="transmembrane region" description="Helical" evidence="1">
    <location>
        <begin position="186"/>
        <end position="204"/>
    </location>
</feature>
<feature type="transmembrane region" description="Helical" evidence="1">
    <location>
        <begin position="30"/>
        <end position="55"/>
    </location>
</feature>
<feature type="transmembrane region" description="Helical" evidence="1">
    <location>
        <begin position="527"/>
        <end position="552"/>
    </location>
</feature>
<keyword evidence="1" id="KW-0472">Membrane</keyword>
<feature type="transmembrane region" description="Helical" evidence="1">
    <location>
        <begin position="313"/>
        <end position="334"/>
    </location>
</feature>
<evidence type="ECO:0000256" key="1">
    <source>
        <dbReference type="SAM" id="Phobius"/>
    </source>
</evidence>
<feature type="transmembrane region" description="Helical" evidence="1">
    <location>
        <begin position="279"/>
        <end position="301"/>
    </location>
</feature>
<protein>
    <submittedName>
        <fullName evidence="2">Uncharacterized protein</fullName>
    </submittedName>
</protein>
<feature type="transmembrane region" description="Helical" evidence="1">
    <location>
        <begin position="462"/>
        <end position="483"/>
    </location>
</feature>
<feature type="transmembrane region" description="Helical" evidence="1">
    <location>
        <begin position="149"/>
        <end position="166"/>
    </location>
</feature>
<keyword evidence="1" id="KW-1133">Transmembrane helix</keyword>
<evidence type="ECO:0000313" key="3">
    <source>
        <dbReference type="Proteomes" id="UP000014500"/>
    </source>
</evidence>
<feature type="transmembrane region" description="Helical" evidence="1">
    <location>
        <begin position="601"/>
        <end position="619"/>
    </location>
</feature>
<feature type="transmembrane region" description="Helical" evidence="1">
    <location>
        <begin position="119"/>
        <end position="137"/>
    </location>
</feature>
<feature type="transmembrane region" description="Helical" evidence="1">
    <location>
        <begin position="564"/>
        <end position="581"/>
    </location>
</feature>
<dbReference type="AlphaFoldDB" id="T1IPP5"/>
<feature type="transmembrane region" description="Helical" evidence="1">
    <location>
        <begin position="503"/>
        <end position="520"/>
    </location>
</feature>
<reference evidence="3" key="1">
    <citation type="submission" date="2011-05" db="EMBL/GenBank/DDBJ databases">
        <authorList>
            <person name="Richards S.R."/>
            <person name="Qu J."/>
            <person name="Jiang H."/>
            <person name="Jhangiani S.N."/>
            <person name="Agravi P."/>
            <person name="Goodspeed R."/>
            <person name="Gross S."/>
            <person name="Mandapat C."/>
            <person name="Jackson L."/>
            <person name="Mathew T."/>
            <person name="Pu L."/>
            <person name="Thornton R."/>
            <person name="Saada N."/>
            <person name="Wilczek-Boney K.B."/>
            <person name="Lee S."/>
            <person name="Kovar C."/>
            <person name="Wu Y."/>
            <person name="Scherer S.E."/>
            <person name="Worley K.C."/>
            <person name="Muzny D.M."/>
            <person name="Gibbs R."/>
        </authorList>
    </citation>
    <scope>NUCLEOTIDE SEQUENCE</scope>
    <source>
        <strain evidence="3">Brora</strain>
    </source>
</reference>
<dbReference type="PANTHER" id="PTHR33444">
    <property type="entry name" value="SI:DKEY-19B23.12-RELATED"/>
    <property type="match status" value="1"/>
</dbReference>
<feature type="transmembrane region" description="Helical" evidence="1">
    <location>
        <begin position="250"/>
        <end position="267"/>
    </location>
</feature>
<organism evidence="2 3">
    <name type="scientific">Strigamia maritima</name>
    <name type="common">European centipede</name>
    <name type="synonym">Geophilus maritimus</name>
    <dbReference type="NCBI Taxonomy" id="126957"/>
    <lineage>
        <taxon>Eukaryota</taxon>
        <taxon>Metazoa</taxon>
        <taxon>Ecdysozoa</taxon>
        <taxon>Arthropoda</taxon>
        <taxon>Myriapoda</taxon>
        <taxon>Chilopoda</taxon>
        <taxon>Pleurostigmophora</taxon>
        <taxon>Geophilomorpha</taxon>
        <taxon>Linotaeniidae</taxon>
        <taxon>Strigamia</taxon>
    </lineage>
</organism>
<feature type="transmembrane region" description="Helical" evidence="1">
    <location>
        <begin position="216"/>
        <end position="238"/>
    </location>
</feature>